<name>A0A090RX99_9VIBR</name>
<dbReference type="InterPro" id="IPR019650">
    <property type="entry name" value="DUF2513"/>
</dbReference>
<evidence type="ECO:0000313" key="1">
    <source>
        <dbReference type="EMBL" id="GAL18869.1"/>
    </source>
</evidence>
<protein>
    <recommendedName>
        <fullName evidence="3">DUF2513 domain-containing protein</fullName>
    </recommendedName>
</protein>
<keyword evidence="2" id="KW-1185">Reference proteome</keyword>
<dbReference type="EMBL" id="BBMR01000003">
    <property type="protein sequence ID" value="GAL18869.1"/>
    <property type="molecule type" value="Genomic_DNA"/>
</dbReference>
<comment type="caution">
    <text evidence="1">The sequence shown here is derived from an EMBL/GenBank/DDBJ whole genome shotgun (WGS) entry which is preliminary data.</text>
</comment>
<dbReference type="AlphaFoldDB" id="A0A090RX99"/>
<evidence type="ECO:0008006" key="3">
    <source>
        <dbReference type="Google" id="ProtNLM"/>
    </source>
</evidence>
<proteinExistence type="predicted"/>
<dbReference type="Proteomes" id="UP000029228">
    <property type="component" value="Unassembled WGS sequence"/>
</dbReference>
<reference evidence="1 2" key="1">
    <citation type="submission" date="2014-09" db="EMBL/GenBank/DDBJ databases">
        <title>Vibrio maritimus JCM 19235. (C45) whole genome shotgun sequence.</title>
        <authorList>
            <person name="Sawabe T."/>
            <person name="Meirelles P."/>
            <person name="Nakanishi M."/>
            <person name="Sayaka M."/>
            <person name="Hattori M."/>
            <person name="Ohkuma M."/>
        </authorList>
    </citation>
    <scope>NUCLEOTIDE SEQUENCE [LARGE SCALE GENOMIC DNA]</scope>
    <source>
        <strain evidence="2">JCM19235</strain>
    </source>
</reference>
<evidence type="ECO:0000313" key="2">
    <source>
        <dbReference type="Proteomes" id="UP000029228"/>
    </source>
</evidence>
<gene>
    <name evidence="1" type="ORF">JCM19235_2292</name>
</gene>
<sequence length="134" mass="15092">MKRDMDLVRDILLYLEDKPSWSGVITNQFEGRKHDLVWHYHCMMLIDAGLVEGKVIPKSTTGDSFTVRVNALSWSGHELLETIRNDTVWSKTKLRIKQTSGTMSIELIKSVANEFVSKRVTAASELSVLSGILA</sequence>
<dbReference type="Pfam" id="PF10711">
    <property type="entry name" value="DUF2513"/>
    <property type="match status" value="1"/>
</dbReference>
<organism evidence="1 2">
    <name type="scientific">Vibrio maritimus</name>
    <dbReference type="NCBI Taxonomy" id="990268"/>
    <lineage>
        <taxon>Bacteria</taxon>
        <taxon>Pseudomonadati</taxon>
        <taxon>Pseudomonadota</taxon>
        <taxon>Gammaproteobacteria</taxon>
        <taxon>Vibrionales</taxon>
        <taxon>Vibrionaceae</taxon>
        <taxon>Vibrio</taxon>
    </lineage>
</organism>
<accession>A0A090RX99</accession>